<dbReference type="Proteomes" id="UP000094526">
    <property type="component" value="Unassembled WGS sequence"/>
</dbReference>
<evidence type="ECO:0000313" key="2">
    <source>
        <dbReference type="EMBL" id="OCT46725.1"/>
    </source>
</evidence>
<name>A0A1C1CDW7_9EURO</name>
<organism evidence="2 3">
    <name type="scientific">Cladophialophora carrionii</name>
    <dbReference type="NCBI Taxonomy" id="86049"/>
    <lineage>
        <taxon>Eukaryota</taxon>
        <taxon>Fungi</taxon>
        <taxon>Dikarya</taxon>
        <taxon>Ascomycota</taxon>
        <taxon>Pezizomycotina</taxon>
        <taxon>Eurotiomycetes</taxon>
        <taxon>Chaetothyriomycetidae</taxon>
        <taxon>Chaetothyriales</taxon>
        <taxon>Herpotrichiellaceae</taxon>
        <taxon>Cladophialophora</taxon>
    </lineage>
</organism>
<evidence type="ECO:0000313" key="3">
    <source>
        <dbReference type="Proteomes" id="UP000094526"/>
    </source>
</evidence>
<gene>
    <name evidence="2" type="ORF">CLCR_02171</name>
</gene>
<proteinExistence type="predicted"/>
<feature type="compositionally biased region" description="Polar residues" evidence="1">
    <location>
        <begin position="16"/>
        <end position="25"/>
    </location>
</feature>
<keyword evidence="3" id="KW-1185">Reference proteome</keyword>
<dbReference type="VEuPathDB" id="FungiDB:CLCR_02171"/>
<dbReference type="AlphaFoldDB" id="A0A1C1CDW7"/>
<protein>
    <submittedName>
        <fullName evidence="2">Uncharacterized protein</fullName>
    </submittedName>
</protein>
<comment type="caution">
    <text evidence="2">The sequence shown here is derived from an EMBL/GenBank/DDBJ whole genome shotgun (WGS) entry which is preliminary data.</text>
</comment>
<evidence type="ECO:0000256" key="1">
    <source>
        <dbReference type="SAM" id="MobiDB-lite"/>
    </source>
</evidence>
<feature type="region of interest" description="Disordered" evidence="1">
    <location>
        <begin position="1"/>
        <end position="45"/>
    </location>
</feature>
<accession>A0A1C1CDW7</accession>
<dbReference type="EMBL" id="LGRB01000015">
    <property type="protein sequence ID" value="OCT46725.1"/>
    <property type="molecule type" value="Genomic_DNA"/>
</dbReference>
<sequence length="109" mass="11417">MASDSNQGAGDDSSHHNSMVVSSTGIDDRNPAVAGVAGKLDPASKPLTLREADLSPEAVAPSRALQRYASSAARSEAWHPHRAARQHFTHLIAEVDTILSAIEGAQVAH</sequence>
<reference evidence="3" key="1">
    <citation type="submission" date="2015-07" db="EMBL/GenBank/DDBJ databases">
        <authorList>
            <person name="Teixeira M.M."/>
            <person name="Souza R.C."/>
            <person name="Almeida L.G."/>
            <person name="Vicente V.A."/>
            <person name="de Hoog S."/>
            <person name="Bocca A.L."/>
            <person name="de Almeida S.R."/>
            <person name="Vasconcelos A.T."/>
            <person name="Felipe M.S."/>
        </authorList>
    </citation>
    <scope>NUCLEOTIDE SEQUENCE [LARGE SCALE GENOMIC DNA]</scope>
    <source>
        <strain evidence="3">KSF</strain>
    </source>
</reference>